<comment type="caution">
    <text evidence="2">The sequence shown here is derived from an EMBL/GenBank/DDBJ whole genome shotgun (WGS) entry which is preliminary data.</text>
</comment>
<evidence type="ECO:0000313" key="2">
    <source>
        <dbReference type="EMBL" id="HIY69134.1"/>
    </source>
</evidence>
<keyword evidence="1" id="KW-0732">Signal</keyword>
<protein>
    <submittedName>
        <fullName evidence="2">DUF3108 domain-containing protein</fullName>
    </submittedName>
</protein>
<sequence length="265" mass="31150">MKRFLLSILLLAAASPLAAQLYHPGEQLFYRVSYKAKMFPNTEVGSVEVCTYEEQVNGEKLYRVEGIGRTLPTYRWFYNLEDIYRVWIDPETKRPVRFVSDLHEGEYTFESYYTYVWPDSTIHTRWRSRQRPFQEKQMTLTAESMDPISLFFTLRSAEAEDFTVGEPGTLQMVLQDTIKLIRYRYLGRENKKIRNMGRFQTLKFECQLGTTEGYSFTDGTIFTLWVSDDRNKIPLYIESPVKIGSIQAYISGYKGLKYPLDSRIK</sequence>
<feature type="signal peptide" evidence="1">
    <location>
        <begin position="1"/>
        <end position="19"/>
    </location>
</feature>
<dbReference type="InterPro" id="IPR021457">
    <property type="entry name" value="DUF3108"/>
</dbReference>
<dbReference type="EMBL" id="DXDA01000056">
    <property type="protein sequence ID" value="HIY69134.1"/>
    <property type="molecule type" value="Genomic_DNA"/>
</dbReference>
<dbReference type="Proteomes" id="UP000886844">
    <property type="component" value="Unassembled WGS sequence"/>
</dbReference>
<dbReference type="Pfam" id="PF11306">
    <property type="entry name" value="DUF3108"/>
    <property type="match status" value="1"/>
</dbReference>
<reference evidence="2" key="2">
    <citation type="submission" date="2021-04" db="EMBL/GenBank/DDBJ databases">
        <authorList>
            <person name="Gilroy R."/>
        </authorList>
    </citation>
    <scope>NUCLEOTIDE SEQUENCE</scope>
    <source>
        <strain evidence="2">5134</strain>
    </source>
</reference>
<evidence type="ECO:0000256" key="1">
    <source>
        <dbReference type="SAM" id="SignalP"/>
    </source>
</evidence>
<name>A0A9D1Z0C3_9BACT</name>
<reference evidence="2" key="1">
    <citation type="journal article" date="2021" name="PeerJ">
        <title>Extensive microbial diversity within the chicken gut microbiome revealed by metagenomics and culture.</title>
        <authorList>
            <person name="Gilroy R."/>
            <person name="Ravi A."/>
            <person name="Getino M."/>
            <person name="Pursley I."/>
            <person name="Horton D.L."/>
            <person name="Alikhan N.F."/>
            <person name="Baker D."/>
            <person name="Gharbi K."/>
            <person name="Hall N."/>
            <person name="Watson M."/>
            <person name="Adriaenssens E.M."/>
            <person name="Foster-Nyarko E."/>
            <person name="Jarju S."/>
            <person name="Secka A."/>
            <person name="Antonio M."/>
            <person name="Oren A."/>
            <person name="Chaudhuri R.R."/>
            <person name="La Ragione R."/>
            <person name="Hildebrand F."/>
            <person name="Pallen M.J."/>
        </authorList>
    </citation>
    <scope>NUCLEOTIDE SEQUENCE</scope>
    <source>
        <strain evidence="2">5134</strain>
    </source>
</reference>
<accession>A0A9D1Z0C3</accession>
<proteinExistence type="predicted"/>
<evidence type="ECO:0000313" key="3">
    <source>
        <dbReference type="Proteomes" id="UP000886844"/>
    </source>
</evidence>
<gene>
    <name evidence="2" type="ORF">H9828_06935</name>
</gene>
<dbReference type="AlphaFoldDB" id="A0A9D1Z0C3"/>
<feature type="chain" id="PRO_5039388977" evidence="1">
    <location>
        <begin position="20"/>
        <end position="265"/>
    </location>
</feature>
<organism evidence="2 3">
    <name type="scientific">Candidatus Alistipes intestinigallinarum</name>
    <dbReference type="NCBI Taxonomy" id="2838440"/>
    <lineage>
        <taxon>Bacteria</taxon>
        <taxon>Pseudomonadati</taxon>
        <taxon>Bacteroidota</taxon>
        <taxon>Bacteroidia</taxon>
        <taxon>Bacteroidales</taxon>
        <taxon>Rikenellaceae</taxon>
        <taxon>Alistipes</taxon>
    </lineage>
</organism>